<dbReference type="AlphaFoldDB" id="A0A1M7PAF7"/>
<protein>
    <submittedName>
        <fullName evidence="2">Uncharacterized protein</fullName>
    </submittedName>
</protein>
<name>A0A1M7PAF7_9FLAO</name>
<sequence length="87" mass="10597">MLSKTIETLKYLLLEYCFYFCSIVVLLALLIYNHNETLALEKELIRIEKELHMNQAIFERRQKAYDEKAKQQREKLERMIKEIKSEK</sequence>
<dbReference type="RefSeq" id="WP_073210808.1">
    <property type="nucleotide sequence ID" value="NZ_FRCL01000015.1"/>
</dbReference>
<evidence type="ECO:0000256" key="1">
    <source>
        <dbReference type="SAM" id="Phobius"/>
    </source>
</evidence>
<evidence type="ECO:0000313" key="3">
    <source>
        <dbReference type="Proteomes" id="UP000184092"/>
    </source>
</evidence>
<keyword evidence="3" id="KW-1185">Reference proteome</keyword>
<keyword evidence="1" id="KW-0472">Membrane</keyword>
<gene>
    <name evidence="2" type="ORF">SAMN05216269_11528</name>
</gene>
<keyword evidence="1" id="KW-0812">Transmembrane</keyword>
<dbReference type="EMBL" id="FRCL01000015">
    <property type="protein sequence ID" value="SHN13760.1"/>
    <property type="molecule type" value="Genomic_DNA"/>
</dbReference>
<accession>A0A1M7PAF7</accession>
<proteinExistence type="predicted"/>
<dbReference type="OrthoDB" id="1371779at2"/>
<feature type="transmembrane region" description="Helical" evidence="1">
    <location>
        <begin position="12"/>
        <end position="32"/>
    </location>
</feature>
<keyword evidence="1" id="KW-1133">Transmembrane helix</keyword>
<organism evidence="2 3">
    <name type="scientific">Flavobacterium xinjiangense</name>
    <dbReference type="NCBI Taxonomy" id="178356"/>
    <lineage>
        <taxon>Bacteria</taxon>
        <taxon>Pseudomonadati</taxon>
        <taxon>Bacteroidota</taxon>
        <taxon>Flavobacteriia</taxon>
        <taxon>Flavobacteriales</taxon>
        <taxon>Flavobacteriaceae</taxon>
        <taxon>Flavobacterium</taxon>
    </lineage>
</organism>
<evidence type="ECO:0000313" key="2">
    <source>
        <dbReference type="EMBL" id="SHN13760.1"/>
    </source>
</evidence>
<reference evidence="3" key="1">
    <citation type="submission" date="2016-11" db="EMBL/GenBank/DDBJ databases">
        <authorList>
            <person name="Varghese N."/>
            <person name="Submissions S."/>
        </authorList>
    </citation>
    <scope>NUCLEOTIDE SEQUENCE [LARGE SCALE GENOMIC DNA]</scope>
    <source>
        <strain evidence="3">CGMCC 1.2749</strain>
    </source>
</reference>
<dbReference type="Proteomes" id="UP000184092">
    <property type="component" value="Unassembled WGS sequence"/>
</dbReference>